<evidence type="ECO:0000256" key="1">
    <source>
        <dbReference type="SAM" id="MobiDB-lite"/>
    </source>
</evidence>
<evidence type="ECO:0000313" key="3">
    <source>
        <dbReference type="EMBL" id="GJE86446.1"/>
    </source>
</evidence>
<accession>A0A9P3G1D7</accession>
<proteinExistence type="predicted"/>
<feature type="transmembrane region" description="Helical" evidence="2">
    <location>
        <begin position="181"/>
        <end position="201"/>
    </location>
</feature>
<feature type="compositionally biased region" description="Basic and acidic residues" evidence="1">
    <location>
        <begin position="84"/>
        <end position="95"/>
    </location>
</feature>
<feature type="region of interest" description="Disordered" evidence="1">
    <location>
        <begin position="80"/>
        <end position="107"/>
    </location>
</feature>
<reference evidence="3 4" key="1">
    <citation type="submission" date="2021-08" db="EMBL/GenBank/DDBJ databases">
        <title>Draft Genome Sequence of Phanerochaete sordida strain YK-624.</title>
        <authorList>
            <person name="Mori T."/>
            <person name="Dohra H."/>
            <person name="Suzuki T."/>
            <person name="Kawagishi H."/>
            <person name="Hirai H."/>
        </authorList>
    </citation>
    <scope>NUCLEOTIDE SEQUENCE [LARGE SCALE GENOMIC DNA]</scope>
    <source>
        <strain evidence="3 4">YK-624</strain>
    </source>
</reference>
<name>A0A9P3G1D7_9APHY</name>
<feature type="transmembrane region" description="Helical" evidence="2">
    <location>
        <begin position="125"/>
        <end position="146"/>
    </location>
</feature>
<dbReference type="Proteomes" id="UP000703269">
    <property type="component" value="Unassembled WGS sequence"/>
</dbReference>
<keyword evidence="2" id="KW-0812">Transmembrane</keyword>
<comment type="caution">
    <text evidence="3">The sequence shown here is derived from an EMBL/GenBank/DDBJ whole genome shotgun (WGS) entry which is preliminary data.</text>
</comment>
<organism evidence="3 4">
    <name type="scientific">Phanerochaete sordida</name>
    <dbReference type="NCBI Taxonomy" id="48140"/>
    <lineage>
        <taxon>Eukaryota</taxon>
        <taxon>Fungi</taxon>
        <taxon>Dikarya</taxon>
        <taxon>Basidiomycota</taxon>
        <taxon>Agaricomycotina</taxon>
        <taxon>Agaricomycetes</taxon>
        <taxon>Polyporales</taxon>
        <taxon>Phanerochaetaceae</taxon>
        <taxon>Phanerochaete</taxon>
    </lineage>
</organism>
<dbReference type="EMBL" id="BPQB01000004">
    <property type="protein sequence ID" value="GJE86446.1"/>
    <property type="molecule type" value="Genomic_DNA"/>
</dbReference>
<keyword evidence="2" id="KW-1133">Transmembrane helix</keyword>
<evidence type="ECO:0000313" key="4">
    <source>
        <dbReference type="Proteomes" id="UP000703269"/>
    </source>
</evidence>
<keyword evidence="4" id="KW-1185">Reference proteome</keyword>
<dbReference type="OrthoDB" id="3358294at2759"/>
<sequence>MAATTATTTLPIVLGTWTSRPTTPNIDLEAQVVVGTYERGPSFADPQAHAHQAAQPIQAADTDDLYSYFLGYPDVSRGTQASLRDNRQHTSRPDDVPPPYSESVDLPTYTSVAEPPTLAMYLFKFGFLCPVLWLAGVSILLFPLAAPPQNWEPTKTEAEREELLGLLRRTEIKWAKRCHNALFSLIFSTGLAVITIAFARLL</sequence>
<gene>
    <name evidence="3" type="ORF">PsYK624_025260</name>
</gene>
<keyword evidence="2" id="KW-0472">Membrane</keyword>
<evidence type="ECO:0000256" key="2">
    <source>
        <dbReference type="SAM" id="Phobius"/>
    </source>
</evidence>
<protein>
    <submittedName>
        <fullName evidence="3">Uncharacterized protein</fullName>
    </submittedName>
</protein>
<dbReference type="AlphaFoldDB" id="A0A9P3G1D7"/>